<evidence type="ECO:0000313" key="2">
    <source>
        <dbReference type="EMBL" id="SZF01296.1"/>
    </source>
</evidence>
<feature type="chain" id="PRO_5016863291" evidence="1">
    <location>
        <begin position="19"/>
        <end position="150"/>
    </location>
</feature>
<name>A0A383UN96_BLUHO</name>
<gene>
    <name evidence="2" type="ORF">BLGHR1_12056</name>
</gene>
<sequence>MRLYTIALLLQSVSFSVADLANYQLPDIQDSQKSFNCLGQVFGYRGLKDYISKAKGYISQGLLYEITIPEIEARLGNLPHESRVMYKSSEPDSKYYQLSIQGDGEGSSFYTYVLILDSHGHLSAILWKVTTVQSVATGISVIENFCTISQ</sequence>
<evidence type="ECO:0000256" key="1">
    <source>
        <dbReference type="SAM" id="SignalP"/>
    </source>
</evidence>
<proteinExistence type="predicted"/>
<organism evidence="2 3">
    <name type="scientific">Blumeria hordei</name>
    <name type="common">Barley powdery mildew</name>
    <name type="synonym">Blumeria graminis f. sp. hordei</name>
    <dbReference type="NCBI Taxonomy" id="2867405"/>
    <lineage>
        <taxon>Eukaryota</taxon>
        <taxon>Fungi</taxon>
        <taxon>Dikarya</taxon>
        <taxon>Ascomycota</taxon>
        <taxon>Pezizomycotina</taxon>
        <taxon>Leotiomycetes</taxon>
        <taxon>Erysiphales</taxon>
        <taxon>Erysiphaceae</taxon>
        <taxon>Blumeria</taxon>
    </lineage>
</organism>
<reference evidence="2 3" key="1">
    <citation type="submission" date="2017-11" db="EMBL/GenBank/DDBJ databases">
        <authorList>
            <person name="Kracher B."/>
        </authorList>
    </citation>
    <scope>NUCLEOTIDE SEQUENCE [LARGE SCALE GENOMIC DNA]</scope>
    <source>
        <strain evidence="2 3">RACE1</strain>
    </source>
</reference>
<dbReference type="VEuPathDB" id="FungiDB:BLGHR1_12056"/>
<dbReference type="EMBL" id="UNSH01000036">
    <property type="protein sequence ID" value="SZF01296.1"/>
    <property type="molecule type" value="Genomic_DNA"/>
</dbReference>
<protein>
    <submittedName>
        <fullName evidence="2">Uncharacterized protein</fullName>
    </submittedName>
</protein>
<dbReference type="Proteomes" id="UP000275772">
    <property type="component" value="Unassembled WGS sequence"/>
</dbReference>
<dbReference type="AlphaFoldDB" id="A0A383UN96"/>
<accession>A0A383UN96</accession>
<evidence type="ECO:0000313" key="3">
    <source>
        <dbReference type="Proteomes" id="UP000275772"/>
    </source>
</evidence>
<keyword evidence="1" id="KW-0732">Signal</keyword>
<feature type="signal peptide" evidence="1">
    <location>
        <begin position="1"/>
        <end position="18"/>
    </location>
</feature>